<feature type="compositionally biased region" description="Polar residues" evidence="1">
    <location>
        <begin position="1"/>
        <end position="15"/>
    </location>
</feature>
<protein>
    <submittedName>
        <fullName evidence="2">Uncharacterized protein</fullName>
    </submittedName>
</protein>
<sequence length="127" mass="14200">MTAATTTQSPPQSADTEALGDEVRERETPTTLMVKHPAKRPASTILTQFTIRLAQSTYEMCEPRFNTREYKACGHAFSWVNQEKSVFCDNVKVTIDGRSPCSGTVFSVYLKTEVLEGKCDSCKARRK</sequence>
<feature type="region of interest" description="Disordered" evidence="1">
    <location>
        <begin position="1"/>
        <end position="29"/>
    </location>
</feature>
<evidence type="ECO:0000313" key="3">
    <source>
        <dbReference type="Proteomes" id="UP001583172"/>
    </source>
</evidence>
<organism evidence="2 3">
    <name type="scientific">Humicola insolens</name>
    <name type="common">Soft-rot fungus</name>
    <dbReference type="NCBI Taxonomy" id="85995"/>
    <lineage>
        <taxon>Eukaryota</taxon>
        <taxon>Fungi</taxon>
        <taxon>Dikarya</taxon>
        <taxon>Ascomycota</taxon>
        <taxon>Pezizomycotina</taxon>
        <taxon>Sordariomycetes</taxon>
        <taxon>Sordariomycetidae</taxon>
        <taxon>Sordariales</taxon>
        <taxon>Chaetomiaceae</taxon>
        <taxon>Mycothermus</taxon>
    </lineage>
</organism>
<proteinExistence type="predicted"/>
<accession>A0ABR3VIU9</accession>
<dbReference type="Proteomes" id="UP001583172">
    <property type="component" value="Unassembled WGS sequence"/>
</dbReference>
<evidence type="ECO:0000256" key="1">
    <source>
        <dbReference type="SAM" id="MobiDB-lite"/>
    </source>
</evidence>
<comment type="caution">
    <text evidence="2">The sequence shown here is derived from an EMBL/GenBank/DDBJ whole genome shotgun (WGS) entry which is preliminary data.</text>
</comment>
<keyword evidence="3" id="KW-1185">Reference proteome</keyword>
<dbReference type="EMBL" id="JAZGSY010000063">
    <property type="protein sequence ID" value="KAL1841823.1"/>
    <property type="molecule type" value="Genomic_DNA"/>
</dbReference>
<name>A0ABR3VIU9_HUMIN</name>
<gene>
    <name evidence="2" type="ORF">VTJ49DRAFT_6576</name>
</gene>
<reference evidence="2 3" key="1">
    <citation type="journal article" date="2024" name="Commun. Biol.">
        <title>Comparative genomic analysis of thermophilic fungi reveals convergent evolutionary adaptations and gene losses.</title>
        <authorList>
            <person name="Steindorff A.S."/>
            <person name="Aguilar-Pontes M.V."/>
            <person name="Robinson A.J."/>
            <person name="Andreopoulos B."/>
            <person name="LaButti K."/>
            <person name="Kuo A."/>
            <person name="Mondo S."/>
            <person name="Riley R."/>
            <person name="Otillar R."/>
            <person name="Haridas S."/>
            <person name="Lipzen A."/>
            <person name="Grimwood J."/>
            <person name="Schmutz J."/>
            <person name="Clum A."/>
            <person name="Reid I.D."/>
            <person name="Moisan M.C."/>
            <person name="Butler G."/>
            <person name="Nguyen T.T.M."/>
            <person name="Dewar K."/>
            <person name="Conant G."/>
            <person name="Drula E."/>
            <person name="Henrissat B."/>
            <person name="Hansel C."/>
            <person name="Singer S."/>
            <person name="Hutchinson M.I."/>
            <person name="de Vries R.P."/>
            <person name="Natvig D.O."/>
            <person name="Powell A.J."/>
            <person name="Tsang A."/>
            <person name="Grigoriev I.V."/>
        </authorList>
    </citation>
    <scope>NUCLEOTIDE SEQUENCE [LARGE SCALE GENOMIC DNA]</scope>
    <source>
        <strain evidence="2 3">CBS 620.91</strain>
    </source>
</reference>
<evidence type="ECO:0000313" key="2">
    <source>
        <dbReference type="EMBL" id="KAL1841823.1"/>
    </source>
</evidence>